<feature type="non-terminal residue" evidence="1">
    <location>
        <position position="72"/>
    </location>
</feature>
<organism evidence="1 2">
    <name type="scientific">Batillaria attramentaria</name>
    <dbReference type="NCBI Taxonomy" id="370345"/>
    <lineage>
        <taxon>Eukaryota</taxon>
        <taxon>Metazoa</taxon>
        <taxon>Spiralia</taxon>
        <taxon>Lophotrochozoa</taxon>
        <taxon>Mollusca</taxon>
        <taxon>Gastropoda</taxon>
        <taxon>Caenogastropoda</taxon>
        <taxon>Sorbeoconcha</taxon>
        <taxon>Cerithioidea</taxon>
        <taxon>Batillariidae</taxon>
        <taxon>Batillaria</taxon>
    </lineage>
</organism>
<gene>
    <name evidence="1" type="ORF">BaRGS_00005898</name>
</gene>
<sequence length="72" mass="8093">MHSLKWYFLDISYTLLDMEMGGGRFLDINYALVEMEMNVHGVLSIHAFLEVCVSGWEEGGGGRGDMTCAFLQ</sequence>
<evidence type="ECO:0000313" key="1">
    <source>
        <dbReference type="EMBL" id="KAK7502949.1"/>
    </source>
</evidence>
<accession>A0ABD0LTP5</accession>
<dbReference type="EMBL" id="JACVVK020000023">
    <property type="protein sequence ID" value="KAK7502949.1"/>
    <property type="molecule type" value="Genomic_DNA"/>
</dbReference>
<proteinExistence type="predicted"/>
<reference evidence="1 2" key="1">
    <citation type="journal article" date="2023" name="Sci. Data">
        <title>Genome assembly of the Korean intertidal mud-creeper Batillaria attramentaria.</title>
        <authorList>
            <person name="Patra A.K."/>
            <person name="Ho P.T."/>
            <person name="Jun S."/>
            <person name="Lee S.J."/>
            <person name="Kim Y."/>
            <person name="Won Y.J."/>
        </authorList>
    </citation>
    <scope>NUCLEOTIDE SEQUENCE [LARGE SCALE GENOMIC DNA]</scope>
    <source>
        <strain evidence="1">Wonlab-2016</strain>
    </source>
</reference>
<dbReference type="Proteomes" id="UP001519460">
    <property type="component" value="Unassembled WGS sequence"/>
</dbReference>
<comment type="caution">
    <text evidence="1">The sequence shown here is derived from an EMBL/GenBank/DDBJ whole genome shotgun (WGS) entry which is preliminary data.</text>
</comment>
<protein>
    <submittedName>
        <fullName evidence="1">Uncharacterized protein</fullName>
    </submittedName>
</protein>
<evidence type="ECO:0000313" key="2">
    <source>
        <dbReference type="Proteomes" id="UP001519460"/>
    </source>
</evidence>
<dbReference type="AlphaFoldDB" id="A0ABD0LTP5"/>
<keyword evidence="2" id="KW-1185">Reference proteome</keyword>
<name>A0ABD0LTP5_9CAEN</name>